<reference evidence="1 2" key="1">
    <citation type="submission" date="2024-09" db="EMBL/GenBank/DDBJ databases">
        <title>Chromosome-scale assembly of Riccia fluitans.</title>
        <authorList>
            <person name="Paukszto L."/>
            <person name="Sawicki J."/>
            <person name="Karawczyk K."/>
            <person name="Piernik-Szablinska J."/>
            <person name="Szczecinska M."/>
            <person name="Mazdziarz M."/>
        </authorList>
    </citation>
    <scope>NUCLEOTIDE SEQUENCE [LARGE SCALE GENOMIC DNA]</scope>
    <source>
        <strain evidence="1">Rf_01</strain>
        <tissue evidence="1">Aerial parts of the thallus</tissue>
    </source>
</reference>
<protein>
    <submittedName>
        <fullName evidence="1">Uncharacterized protein</fullName>
    </submittedName>
</protein>
<sequence length="100" mass="11588">MNQLSASLIQTTGKSSHRGIATWSWNGASSGRKRRSGLQTLTRIFHADAEEKKVTHELEARTLSYHYASWRGNLLFYQRPQRTRFVGSEFELNLLMIYLK</sequence>
<evidence type="ECO:0000313" key="1">
    <source>
        <dbReference type="EMBL" id="KAL2644206.1"/>
    </source>
</evidence>
<proteinExistence type="predicted"/>
<dbReference type="EMBL" id="JBHFFA010000002">
    <property type="protein sequence ID" value="KAL2644206.1"/>
    <property type="molecule type" value="Genomic_DNA"/>
</dbReference>
<organism evidence="1 2">
    <name type="scientific">Riccia fluitans</name>
    <dbReference type="NCBI Taxonomy" id="41844"/>
    <lineage>
        <taxon>Eukaryota</taxon>
        <taxon>Viridiplantae</taxon>
        <taxon>Streptophyta</taxon>
        <taxon>Embryophyta</taxon>
        <taxon>Marchantiophyta</taxon>
        <taxon>Marchantiopsida</taxon>
        <taxon>Marchantiidae</taxon>
        <taxon>Marchantiales</taxon>
        <taxon>Ricciaceae</taxon>
        <taxon>Riccia</taxon>
    </lineage>
</organism>
<evidence type="ECO:0000313" key="2">
    <source>
        <dbReference type="Proteomes" id="UP001605036"/>
    </source>
</evidence>
<dbReference type="AlphaFoldDB" id="A0ABD1Z957"/>
<keyword evidence="2" id="KW-1185">Reference proteome</keyword>
<accession>A0ABD1Z957</accession>
<gene>
    <name evidence="1" type="ORF">R1flu_011793</name>
</gene>
<comment type="caution">
    <text evidence="1">The sequence shown here is derived from an EMBL/GenBank/DDBJ whole genome shotgun (WGS) entry which is preliminary data.</text>
</comment>
<name>A0ABD1Z957_9MARC</name>
<dbReference type="Proteomes" id="UP001605036">
    <property type="component" value="Unassembled WGS sequence"/>
</dbReference>